<name>A0A0N5CKE3_THECL</name>
<protein>
    <submittedName>
        <fullName evidence="4">Activin_recp domain-containing protein</fullName>
    </submittedName>
</protein>
<keyword evidence="1" id="KW-1133">Transmembrane helix</keyword>
<accession>A0A0N5CKE3</accession>
<reference evidence="2 3" key="2">
    <citation type="submission" date="2018-11" db="EMBL/GenBank/DDBJ databases">
        <authorList>
            <consortium name="Pathogen Informatics"/>
        </authorList>
    </citation>
    <scope>NUCLEOTIDE SEQUENCE [LARGE SCALE GENOMIC DNA]</scope>
</reference>
<keyword evidence="1" id="KW-0472">Membrane</keyword>
<gene>
    <name evidence="2" type="ORF">TCLT_LOCUS538</name>
</gene>
<dbReference type="OMA" id="CCFTAEL"/>
<evidence type="ECO:0000313" key="2">
    <source>
        <dbReference type="EMBL" id="VDM95546.1"/>
    </source>
</evidence>
<sequence length="162" mass="18530">MVDKTLTVFVLLIYIVSSINSLPCEIFFRKNKLVKANRTVNCESSSCCFTMEMSHGRHKYYMKGCDADAIQDEMEVYAPALSGSPWETIMEACLAHECRIHKNLIGGKGQTYLCGCGNDLCNEKSFEDTFPRRRNSAKRRMKVSMSKNYFLWLVTAFIAICY</sequence>
<evidence type="ECO:0000256" key="1">
    <source>
        <dbReference type="SAM" id="Phobius"/>
    </source>
</evidence>
<feature type="transmembrane region" description="Helical" evidence="1">
    <location>
        <begin position="143"/>
        <end position="160"/>
    </location>
</feature>
<proteinExistence type="predicted"/>
<keyword evidence="3" id="KW-1185">Reference proteome</keyword>
<organism evidence="4">
    <name type="scientific">Thelazia callipaeda</name>
    <name type="common">Oriental eyeworm</name>
    <name type="synonym">Parasitic nematode</name>
    <dbReference type="NCBI Taxonomy" id="103827"/>
    <lineage>
        <taxon>Eukaryota</taxon>
        <taxon>Metazoa</taxon>
        <taxon>Ecdysozoa</taxon>
        <taxon>Nematoda</taxon>
        <taxon>Chromadorea</taxon>
        <taxon>Rhabditida</taxon>
        <taxon>Spirurina</taxon>
        <taxon>Spiruromorpha</taxon>
        <taxon>Thelazioidea</taxon>
        <taxon>Thelaziidae</taxon>
        <taxon>Thelazia</taxon>
    </lineage>
</organism>
<dbReference type="EMBL" id="UYYF01000041">
    <property type="protein sequence ID" value="VDM95546.1"/>
    <property type="molecule type" value="Genomic_DNA"/>
</dbReference>
<dbReference type="AlphaFoldDB" id="A0A0N5CKE3"/>
<reference evidence="4" key="1">
    <citation type="submission" date="2017-02" db="UniProtKB">
        <authorList>
            <consortium name="WormBaseParasite"/>
        </authorList>
    </citation>
    <scope>IDENTIFICATION</scope>
</reference>
<evidence type="ECO:0000313" key="4">
    <source>
        <dbReference type="WBParaSite" id="TCLT_0000053701-mRNA-1"/>
    </source>
</evidence>
<feature type="transmembrane region" description="Helical" evidence="1">
    <location>
        <begin position="6"/>
        <end position="28"/>
    </location>
</feature>
<evidence type="ECO:0000313" key="3">
    <source>
        <dbReference type="Proteomes" id="UP000276776"/>
    </source>
</evidence>
<keyword evidence="1" id="KW-0812">Transmembrane</keyword>
<dbReference type="WBParaSite" id="TCLT_0000053701-mRNA-1">
    <property type="protein sequence ID" value="TCLT_0000053701-mRNA-1"/>
    <property type="gene ID" value="TCLT_0000053701"/>
</dbReference>
<dbReference type="Proteomes" id="UP000276776">
    <property type="component" value="Unassembled WGS sequence"/>
</dbReference>
<dbReference type="OrthoDB" id="5829585at2759"/>